<reference evidence="1 2" key="1">
    <citation type="submission" date="2020-09" db="EMBL/GenBank/DDBJ databases">
        <title>De no assembly of potato wild relative species, Solanum commersonii.</title>
        <authorList>
            <person name="Cho K."/>
        </authorList>
    </citation>
    <scope>NUCLEOTIDE SEQUENCE [LARGE SCALE GENOMIC DNA]</scope>
    <source>
        <strain evidence="1">LZ3.2</strain>
        <tissue evidence="1">Leaf</tissue>
    </source>
</reference>
<comment type="caution">
    <text evidence="1">The sequence shown here is derived from an EMBL/GenBank/DDBJ whole genome shotgun (WGS) entry which is preliminary data.</text>
</comment>
<protein>
    <submittedName>
        <fullName evidence="1">Uncharacterized protein</fullName>
    </submittedName>
</protein>
<keyword evidence="2" id="KW-1185">Reference proteome</keyword>
<proteinExistence type="predicted"/>
<evidence type="ECO:0000313" key="2">
    <source>
        <dbReference type="Proteomes" id="UP000824120"/>
    </source>
</evidence>
<name>A0A9J6AJQ3_SOLCO</name>
<evidence type="ECO:0000313" key="1">
    <source>
        <dbReference type="EMBL" id="KAG5624547.1"/>
    </source>
</evidence>
<dbReference type="Proteomes" id="UP000824120">
    <property type="component" value="Chromosome 2"/>
</dbReference>
<sequence length="45" mass="5241">MVDTLRATALKFVAIFLLRKKEEEEEEKTTDPDGHRLHLQLVFTA</sequence>
<gene>
    <name evidence="1" type="ORF">H5410_009765</name>
</gene>
<accession>A0A9J6AJQ3</accession>
<organism evidence="1 2">
    <name type="scientific">Solanum commersonii</name>
    <name type="common">Commerson's wild potato</name>
    <name type="synonym">Commerson's nightshade</name>
    <dbReference type="NCBI Taxonomy" id="4109"/>
    <lineage>
        <taxon>Eukaryota</taxon>
        <taxon>Viridiplantae</taxon>
        <taxon>Streptophyta</taxon>
        <taxon>Embryophyta</taxon>
        <taxon>Tracheophyta</taxon>
        <taxon>Spermatophyta</taxon>
        <taxon>Magnoliopsida</taxon>
        <taxon>eudicotyledons</taxon>
        <taxon>Gunneridae</taxon>
        <taxon>Pentapetalae</taxon>
        <taxon>asterids</taxon>
        <taxon>lamiids</taxon>
        <taxon>Solanales</taxon>
        <taxon>Solanaceae</taxon>
        <taxon>Solanoideae</taxon>
        <taxon>Solaneae</taxon>
        <taxon>Solanum</taxon>
    </lineage>
</organism>
<dbReference type="EMBL" id="JACXVP010000002">
    <property type="protein sequence ID" value="KAG5624547.1"/>
    <property type="molecule type" value="Genomic_DNA"/>
</dbReference>
<dbReference type="AlphaFoldDB" id="A0A9J6AJQ3"/>